<dbReference type="InterPro" id="IPR009000">
    <property type="entry name" value="Transl_B-barrel_sf"/>
</dbReference>
<evidence type="ECO:0000256" key="3">
    <source>
        <dbReference type="ARBA" id="ARBA00022741"/>
    </source>
</evidence>
<dbReference type="HAMAP" id="MF_00071">
    <property type="entry name" value="LepA"/>
    <property type="match status" value="1"/>
</dbReference>
<dbReference type="InterPro" id="IPR031157">
    <property type="entry name" value="G_TR_CS"/>
</dbReference>
<dbReference type="AlphaFoldDB" id="A0A2W7GV47"/>
<dbReference type="FunFam" id="3.40.50.300:FF:000078">
    <property type="entry name" value="Elongation factor 4"/>
    <property type="match status" value="1"/>
</dbReference>
<dbReference type="FunFam" id="3.30.70.870:FF:000004">
    <property type="entry name" value="Translation factor GUF1, mitochondrial"/>
    <property type="match status" value="1"/>
</dbReference>
<dbReference type="InterPro" id="IPR013842">
    <property type="entry name" value="LepA_CTD"/>
</dbReference>
<dbReference type="InterPro" id="IPR000795">
    <property type="entry name" value="T_Tr_GTP-bd_dom"/>
</dbReference>
<evidence type="ECO:0000313" key="15">
    <source>
        <dbReference type="Proteomes" id="UP000249646"/>
    </source>
</evidence>
<comment type="caution">
    <text evidence="14">The sequence shown here is derived from an EMBL/GenBank/DDBJ whole genome shotgun (WGS) entry which is preliminary data.</text>
</comment>
<dbReference type="PROSITE" id="PS51722">
    <property type="entry name" value="G_TR_2"/>
    <property type="match status" value="1"/>
</dbReference>
<dbReference type="CDD" id="cd16260">
    <property type="entry name" value="EF4_III"/>
    <property type="match status" value="1"/>
</dbReference>
<dbReference type="PROSITE" id="PS00301">
    <property type="entry name" value="G_TR_1"/>
    <property type="match status" value="1"/>
</dbReference>
<gene>
    <name evidence="12" type="primary">lepA</name>
    <name evidence="14" type="ORF">BCF89_10185</name>
</gene>
<dbReference type="CDD" id="cd03709">
    <property type="entry name" value="lepA_C"/>
    <property type="match status" value="1"/>
</dbReference>
<dbReference type="NCBIfam" id="TIGR01393">
    <property type="entry name" value="lepA"/>
    <property type="match status" value="1"/>
</dbReference>
<evidence type="ECO:0000256" key="9">
    <source>
        <dbReference type="ARBA" id="ARBA00057626"/>
    </source>
</evidence>
<keyword evidence="4 12" id="KW-0378">Hydrolase</keyword>
<dbReference type="GO" id="GO:0003746">
    <property type="term" value="F:translation elongation factor activity"/>
    <property type="evidence" value="ECO:0007669"/>
    <property type="project" value="UniProtKB-UniRule"/>
</dbReference>
<dbReference type="InterPro" id="IPR005225">
    <property type="entry name" value="Small_GTP-bd"/>
</dbReference>
<dbReference type="Gene3D" id="3.30.70.240">
    <property type="match status" value="1"/>
</dbReference>
<evidence type="ECO:0000313" key="14">
    <source>
        <dbReference type="EMBL" id="PZW01563.1"/>
    </source>
</evidence>
<dbReference type="CDD" id="cd01890">
    <property type="entry name" value="LepA"/>
    <property type="match status" value="1"/>
</dbReference>
<dbReference type="Pfam" id="PF00009">
    <property type="entry name" value="GTP_EFTU"/>
    <property type="match status" value="1"/>
</dbReference>
<dbReference type="EC" id="3.6.5.n1" evidence="11 12"/>
<dbReference type="PRINTS" id="PR00315">
    <property type="entry name" value="ELONGATNFCT"/>
</dbReference>
<evidence type="ECO:0000256" key="7">
    <source>
        <dbReference type="ARBA" id="ARBA00023136"/>
    </source>
</evidence>
<evidence type="ECO:0000256" key="1">
    <source>
        <dbReference type="ARBA" id="ARBA00005454"/>
    </source>
</evidence>
<comment type="subcellular location">
    <subcellularLocation>
        <location evidence="12">Cell membrane</location>
        <topology evidence="12">Peripheral membrane protein</topology>
        <orientation evidence="12">Cytoplasmic side</orientation>
    </subcellularLocation>
</comment>
<dbReference type="FunFam" id="2.40.30.10:FF:000015">
    <property type="entry name" value="Translation factor GUF1, mitochondrial"/>
    <property type="match status" value="1"/>
</dbReference>
<protein>
    <recommendedName>
        <fullName evidence="11 12">Elongation factor 4</fullName>
        <shortName evidence="12">EF-4</shortName>
        <ecNumber evidence="11 12">3.6.5.n1</ecNumber>
    </recommendedName>
    <alternativeName>
        <fullName evidence="12">Ribosomal back-translocase LepA</fullName>
    </alternativeName>
</protein>
<dbReference type="PANTHER" id="PTHR43512">
    <property type="entry name" value="TRANSLATION FACTOR GUF1-RELATED"/>
    <property type="match status" value="1"/>
</dbReference>
<evidence type="ECO:0000256" key="4">
    <source>
        <dbReference type="ARBA" id="ARBA00022801"/>
    </source>
</evidence>
<proteinExistence type="inferred from homology"/>
<keyword evidence="15" id="KW-1185">Reference proteome</keyword>
<comment type="similarity">
    <text evidence="1 12">Belongs to the TRAFAC class translation factor GTPase superfamily. Classic translation factor GTPase family. LepA subfamily.</text>
</comment>
<keyword evidence="5 12" id="KW-0648">Protein biosynthesis</keyword>
<reference evidence="14 15" key="1">
    <citation type="submission" date="2018-06" db="EMBL/GenBank/DDBJ databases">
        <title>Genomic Encyclopedia of Archaeal and Bacterial Type Strains, Phase II (KMG-II): from individual species to whole genera.</title>
        <authorList>
            <person name="Goeker M."/>
        </authorList>
    </citation>
    <scope>NUCLEOTIDE SEQUENCE [LARGE SCALE GENOMIC DNA]</scope>
    <source>
        <strain evidence="14 15">ATCC 51348</strain>
    </source>
</reference>
<evidence type="ECO:0000256" key="10">
    <source>
        <dbReference type="ARBA" id="ARBA00061052"/>
    </source>
</evidence>
<feature type="domain" description="Tr-type G" evidence="13">
    <location>
        <begin position="4"/>
        <end position="181"/>
    </location>
</feature>
<evidence type="ECO:0000256" key="12">
    <source>
        <dbReference type="HAMAP-Rule" id="MF_00071"/>
    </source>
</evidence>
<dbReference type="SUPFAM" id="SSF50447">
    <property type="entry name" value="Translation proteins"/>
    <property type="match status" value="1"/>
</dbReference>
<evidence type="ECO:0000256" key="5">
    <source>
        <dbReference type="ARBA" id="ARBA00022917"/>
    </source>
</evidence>
<dbReference type="Proteomes" id="UP000249646">
    <property type="component" value="Unassembled WGS sequence"/>
</dbReference>
<accession>A0A2W7GV47</accession>
<dbReference type="Gene3D" id="3.40.50.300">
    <property type="entry name" value="P-loop containing nucleotide triphosphate hydrolases"/>
    <property type="match status" value="1"/>
</dbReference>
<dbReference type="SUPFAM" id="SSF52540">
    <property type="entry name" value="P-loop containing nucleoside triphosphate hydrolases"/>
    <property type="match status" value="1"/>
</dbReference>
<comment type="similarity">
    <text evidence="10">Belongs to the GTP-binding elongation factor family. LepA subfamily.</text>
</comment>
<comment type="catalytic activity">
    <reaction evidence="8 12">
        <text>GTP + H2O = GDP + phosphate + H(+)</text>
        <dbReference type="Rhea" id="RHEA:19669"/>
        <dbReference type="ChEBI" id="CHEBI:15377"/>
        <dbReference type="ChEBI" id="CHEBI:15378"/>
        <dbReference type="ChEBI" id="CHEBI:37565"/>
        <dbReference type="ChEBI" id="CHEBI:43474"/>
        <dbReference type="ChEBI" id="CHEBI:58189"/>
        <dbReference type="EC" id="3.6.5.n1"/>
    </reaction>
</comment>
<keyword evidence="7 12" id="KW-0472">Membrane</keyword>
<evidence type="ECO:0000256" key="8">
    <source>
        <dbReference type="ARBA" id="ARBA00050293"/>
    </source>
</evidence>
<dbReference type="Gene3D" id="2.40.30.10">
    <property type="entry name" value="Translation factors"/>
    <property type="match status" value="1"/>
</dbReference>
<organism evidence="14 15">
    <name type="scientific">Metamycoplasma auris</name>
    <dbReference type="NCBI Taxonomy" id="51363"/>
    <lineage>
        <taxon>Bacteria</taxon>
        <taxon>Bacillati</taxon>
        <taxon>Mycoplasmatota</taxon>
        <taxon>Mycoplasmoidales</taxon>
        <taxon>Metamycoplasmataceae</taxon>
        <taxon>Metamycoplasma</taxon>
    </lineage>
</organism>
<dbReference type="InterPro" id="IPR035654">
    <property type="entry name" value="LepA_IV"/>
</dbReference>
<dbReference type="NCBIfam" id="TIGR00231">
    <property type="entry name" value="small_GTP"/>
    <property type="match status" value="1"/>
</dbReference>
<dbReference type="GO" id="GO:0005886">
    <property type="term" value="C:plasma membrane"/>
    <property type="evidence" value="ECO:0007669"/>
    <property type="project" value="UniProtKB-SubCell"/>
</dbReference>
<dbReference type="InterPro" id="IPR004161">
    <property type="entry name" value="EFTu-like_2"/>
</dbReference>
<dbReference type="InterPro" id="IPR038363">
    <property type="entry name" value="LepA_C_sf"/>
</dbReference>
<keyword evidence="3 12" id="KW-0547">Nucleotide-binding</keyword>
<dbReference type="GO" id="GO:0005525">
    <property type="term" value="F:GTP binding"/>
    <property type="evidence" value="ECO:0007669"/>
    <property type="project" value="UniProtKB-UniRule"/>
</dbReference>
<dbReference type="InterPro" id="IPR006297">
    <property type="entry name" value="EF-4"/>
</dbReference>
<dbReference type="Pfam" id="PF06421">
    <property type="entry name" value="LepA_C"/>
    <property type="match status" value="1"/>
</dbReference>
<comment type="function">
    <text evidence="9 12">Required for accurate and efficient protein synthesis under certain stress conditions. May act as a fidelity factor of the translation reaction, by catalyzing a one-codon backward translocation of tRNAs on improperly translocated ribosomes. Back-translocation proceeds from a post-translocation (POST) complex to a pre-translocation (PRE) complex, thus giving elongation factor G a second chance to translocate the tRNAs correctly. Binds to ribosomes in a GTP-dependent manner.</text>
</comment>
<dbReference type="GO" id="GO:0003924">
    <property type="term" value="F:GTPase activity"/>
    <property type="evidence" value="ECO:0007669"/>
    <property type="project" value="UniProtKB-UniRule"/>
</dbReference>
<dbReference type="FunFam" id="3.30.70.2570:FF:000001">
    <property type="entry name" value="Translation factor GUF1, mitochondrial"/>
    <property type="match status" value="1"/>
</dbReference>
<dbReference type="SUPFAM" id="SSF54980">
    <property type="entry name" value="EF-G C-terminal domain-like"/>
    <property type="match status" value="2"/>
</dbReference>
<dbReference type="GO" id="GO:0043022">
    <property type="term" value="F:ribosome binding"/>
    <property type="evidence" value="ECO:0007669"/>
    <property type="project" value="UniProtKB-UniRule"/>
</dbReference>
<dbReference type="EMBL" id="QKUB01000001">
    <property type="protein sequence ID" value="PZW01563.1"/>
    <property type="molecule type" value="Genomic_DNA"/>
</dbReference>
<dbReference type="RefSeq" id="WP_111518010.1">
    <property type="nucleotide sequence ID" value="NZ_QKUB01000001.1"/>
</dbReference>
<keyword evidence="2 12" id="KW-1003">Cell membrane</keyword>
<dbReference type="OrthoDB" id="9804431at2"/>
<dbReference type="InterPro" id="IPR027417">
    <property type="entry name" value="P-loop_NTPase"/>
</dbReference>
<feature type="binding site" evidence="12">
    <location>
        <begin position="16"/>
        <end position="21"/>
    </location>
    <ligand>
        <name>GTP</name>
        <dbReference type="ChEBI" id="CHEBI:37565"/>
    </ligand>
</feature>
<dbReference type="GO" id="GO:0045727">
    <property type="term" value="P:positive regulation of translation"/>
    <property type="evidence" value="ECO:0007669"/>
    <property type="project" value="UniProtKB-UniRule"/>
</dbReference>
<feature type="binding site" evidence="12">
    <location>
        <begin position="128"/>
        <end position="131"/>
    </location>
    <ligand>
        <name>GTP</name>
        <dbReference type="ChEBI" id="CHEBI:37565"/>
    </ligand>
</feature>
<evidence type="ECO:0000256" key="6">
    <source>
        <dbReference type="ARBA" id="ARBA00023134"/>
    </source>
</evidence>
<dbReference type="FunFam" id="3.30.70.240:FF:000007">
    <property type="entry name" value="Translation factor GUF1, mitochondrial"/>
    <property type="match status" value="1"/>
</dbReference>
<keyword evidence="6 12" id="KW-0342">GTP-binding</keyword>
<name>A0A2W7GV47_9BACT</name>
<dbReference type="PANTHER" id="PTHR43512:SF4">
    <property type="entry name" value="TRANSLATION FACTOR GUF1 HOMOLOG, CHLOROPLASTIC"/>
    <property type="match status" value="1"/>
</dbReference>
<evidence type="ECO:0000256" key="2">
    <source>
        <dbReference type="ARBA" id="ARBA00022475"/>
    </source>
</evidence>
<dbReference type="Gene3D" id="3.30.70.870">
    <property type="entry name" value="Elongation Factor G (Translational Gtpase), domain 3"/>
    <property type="match status" value="1"/>
</dbReference>
<dbReference type="Pfam" id="PF03144">
    <property type="entry name" value="GTP_EFTU_D2"/>
    <property type="match status" value="1"/>
</dbReference>
<dbReference type="CDD" id="cd03699">
    <property type="entry name" value="EF4_II"/>
    <property type="match status" value="1"/>
</dbReference>
<dbReference type="Gene3D" id="3.30.70.2570">
    <property type="entry name" value="Elongation factor 4, C-terminal domain"/>
    <property type="match status" value="1"/>
</dbReference>
<dbReference type="Pfam" id="PF00679">
    <property type="entry name" value="EFG_C"/>
    <property type="match status" value="1"/>
</dbReference>
<dbReference type="InterPro" id="IPR035647">
    <property type="entry name" value="EFG_III/V"/>
</dbReference>
<dbReference type="InterPro" id="IPR000640">
    <property type="entry name" value="EFG_V-like"/>
</dbReference>
<evidence type="ECO:0000259" key="13">
    <source>
        <dbReference type="PROSITE" id="PS51722"/>
    </source>
</evidence>
<sequence length="602" mass="68318">MTNEKIRNFAIIAHIDHGKSTLADRILEYTDTVSKRDLKPQLLDSMDLEQERGITIKLNAVQIKYKDYVFHLIDTPGHVDFTYEVSRSLAACEGALLLVDATQGIQAQTLANVYLAIENNLEIIPVINKVDLPSADPERIKKEIENIIGIDASNAILISAKTGINIDKVIDAIIERIPYPKEASPNKPLEALIFDSYFDNYRGVVIYTRLFNGELKVGDEIYFMQTKKKYLVTELGVKNPNEEKKDKLSAGEVGWIAASIRDVKSVSVGDTITLANNPISYPLPGYKKMKPVVYTGFYPVDTRDYNLLKDALEKIGLSDSSIVWEPETSKALGFGFRIGFLGLLHMDVLQERLEREFNIDILATAPSVEFVITLTNGNVEYITNPSLFPDRSVIKSIEEPYIRSSIMLTEEYIGPIMELCQSKRGKYIDIEYLDDKRRRLIYELPLNETIFDFFDLMKSYSKGYASFDYEHIGLRESDLVKVDIMLNGEKIDALALIVHRDFAYNRSRELAEKLKEVVPRKNFEIPIQAAIGGKIIARETIKAYRKDVTAKLYGGDVTRRQKLLKKQKEGKKRMKQIGSVEVPQEAFLAILKTETSSNKKNK</sequence>
<evidence type="ECO:0000256" key="11">
    <source>
        <dbReference type="ARBA" id="ARBA00066744"/>
    </source>
</evidence>